<sequence length="348" mass="38519">MPRRLTIPLLIATISVSMLYTAFSSHQHTVEASIHTERRTDLVKRDAVPLPASQVPPPEIGEVRTLSAGQVAAIKPFTWYANAAWCPPAQTIDWSCGVNCDGNPKFIPTMAGGDGFDTQYWFVGWDPVLKTVVVGHEGTELVKIKPIVQDLRIILQPIDSVFFPGAPKEAKVHEGFLDAHEHSALEVHQWTRVTIKTWKAKEVMVVGHSLGASIALLSALSLRARLPAEVTVRYYGYGQPRTGNKEFADWVDKMFGGRDNDFVHRIGRGKDPIAVAPSQDLTYQHNTGELHISEGEIWHRCFGQENSDKRCLMGQVPSSNVLESDAKDHNGPFDGIRLGCNNTILLPE</sequence>
<dbReference type="AlphaFoldDB" id="A0A5C3QK13"/>
<dbReference type="OrthoDB" id="426718at2759"/>
<reference evidence="7 8" key="1">
    <citation type="journal article" date="2019" name="Nat. Ecol. Evol.">
        <title>Megaphylogeny resolves global patterns of mushroom evolution.</title>
        <authorList>
            <person name="Varga T."/>
            <person name="Krizsan K."/>
            <person name="Foldi C."/>
            <person name="Dima B."/>
            <person name="Sanchez-Garcia M."/>
            <person name="Sanchez-Ramirez S."/>
            <person name="Szollosi G.J."/>
            <person name="Szarkandi J.G."/>
            <person name="Papp V."/>
            <person name="Albert L."/>
            <person name="Andreopoulos W."/>
            <person name="Angelini C."/>
            <person name="Antonin V."/>
            <person name="Barry K.W."/>
            <person name="Bougher N.L."/>
            <person name="Buchanan P."/>
            <person name="Buyck B."/>
            <person name="Bense V."/>
            <person name="Catcheside P."/>
            <person name="Chovatia M."/>
            <person name="Cooper J."/>
            <person name="Damon W."/>
            <person name="Desjardin D."/>
            <person name="Finy P."/>
            <person name="Geml J."/>
            <person name="Haridas S."/>
            <person name="Hughes K."/>
            <person name="Justo A."/>
            <person name="Karasinski D."/>
            <person name="Kautmanova I."/>
            <person name="Kiss B."/>
            <person name="Kocsube S."/>
            <person name="Kotiranta H."/>
            <person name="LaButti K.M."/>
            <person name="Lechner B.E."/>
            <person name="Liimatainen K."/>
            <person name="Lipzen A."/>
            <person name="Lukacs Z."/>
            <person name="Mihaltcheva S."/>
            <person name="Morgado L.N."/>
            <person name="Niskanen T."/>
            <person name="Noordeloos M.E."/>
            <person name="Ohm R.A."/>
            <person name="Ortiz-Santana B."/>
            <person name="Ovrebo C."/>
            <person name="Racz N."/>
            <person name="Riley R."/>
            <person name="Savchenko A."/>
            <person name="Shiryaev A."/>
            <person name="Soop K."/>
            <person name="Spirin V."/>
            <person name="Szebenyi C."/>
            <person name="Tomsovsky M."/>
            <person name="Tulloss R.E."/>
            <person name="Uehling J."/>
            <person name="Grigoriev I.V."/>
            <person name="Vagvolgyi C."/>
            <person name="Papp T."/>
            <person name="Martin F.M."/>
            <person name="Miettinen O."/>
            <person name="Hibbett D.S."/>
            <person name="Nagy L.G."/>
        </authorList>
    </citation>
    <scope>NUCLEOTIDE SEQUENCE [LARGE SCALE GENOMIC DNA]</scope>
    <source>
        <strain evidence="7 8">CBS 309.79</strain>
    </source>
</reference>
<dbReference type="InterPro" id="IPR051218">
    <property type="entry name" value="Sec_MonoDiacylglyc_Lipase"/>
</dbReference>
<evidence type="ECO:0000256" key="3">
    <source>
        <dbReference type="ARBA" id="ARBA00047591"/>
    </source>
</evidence>
<evidence type="ECO:0000259" key="6">
    <source>
        <dbReference type="Pfam" id="PF01764"/>
    </source>
</evidence>
<evidence type="ECO:0000313" key="7">
    <source>
        <dbReference type="EMBL" id="TFL02233.1"/>
    </source>
</evidence>
<protein>
    <submittedName>
        <fullName evidence="7">Lipase</fullName>
    </submittedName>
</protein>
<dbReference type="SUPFAM" id="SSF53474">
    <property type="entry name" value="alpha/beta-Hydrolases"/>
    <property type="match status" value="1"/>
</dbReference>
<dbReference type="InterPro" id="IPR029058">
    <property type="entry name" value="AB_hydrolase_fold"/>
</dbReference>
<dbReference type="GO" id="GO:0006629">
    <property type="term" value="P:lipid metabolic process"/>
    <property type="evidence" value="ECO:0007669"/>
    <property type="project" value="InterPro"/>
</dbReference>
<evidence type="ECO:0000256" key="5">
    <source>
        <dbReference type="SAM" id="SignalP"/>
    </source>
</evidence>
<feature type="signal peptide" evidence="5">
    <location>
        <begin position="1"/>
        <end position="24"/>
    </location>
</feature>
<dbReference type="Pfam" id="PF01764">
    <property type="entry name" value="Lipase_3"/>
    <property type="match status" value="1"/>
</dbReference>
<keyword evidence="1" id="KW-1015">Disulfide bond</keyword>
<feature type="domain" description="Fungal lipase-type" evidence="6">
    <location>
        <begin position="134"/>
        <end position="279"/>
    </location>
</feature>
<proteinExistence type="inferred from homology"/>
<dbReference type="PANTHER" id="PTHR45856:SF25">
    <property type="entry name" value="FUNGAL LIPASE-LIKE DOMAIN-CONTAINING PROTEIN"/>
    <property type="match status" value="1"/>
</dbReference>
<accession>A0A5C3QK13</accession>
<evidence type="ECO:0000256" key="2">
    <source>
        <dbReference type="ARBA" id="ARBA00043996"/>
    </source>
</evidence>
<keyword evidence="8" id="KW-1185">Reference proteome</keyword>
<organism evidence="7 8">
    <name type="scientific">Pterulicium gracile</name>
    <dbReference type="NCBI Taxonomy" id="1884261"/>
    <lineage>
        <taxon>Eukaryota</taxon>
        <taxon>Fungi</taxon>
        <taxon>Dikarya</taxon>
        <taxon>Basidiomycota</taxon>
        <taxon>Agaricomycotina</taxon>
        <taxon>Agaricomycetes</taxon>
        <taxon>Agaricomycetidae</taxon>
        <taxon>Agaricales</taxon>
        <taxon>Pleurotineae</taxon>
        <taxon>Pterulaceae</taxon>
        <taxon>Pterulicium</taxon>
    </lineage>
</organism>
<evidence type="ECO:0000256" key="4">
    <source>
        <dbReference type="ARBA" id="ARBA00048461"/>
    </source>
</evidence>
<gene>
    <name evidence="7" type="ORF">BDV98DRAFT_592702</name>
</gene>
<comment type="similarity">
    <text evidence="2">Belongs to the AB hydrolase superfamily. Lipase family. Class 3 subfamily.</text>
</comment>
<evidence type="ECO:0000256" key="1">
    <source>
        <dbReference type="ARBA" id="ARBA00023157"/>
    </source>
</evidence>
<comment type="catalytic activity">
    <reaction evidence="3">
        <text>a diacylglycerol + H2O = a monoacylglycerol + a fatty acid + H(+)</text>
        <dbReference type="Rhea" id="RHEA:32731"/>
        <dbReference type="ChEBI" id="CHEBI:15377"/>
        <dbReference type="ChEBI" id="CHEBI:15378"/>
        <dbReference type="ChEBI" id="CHEBI:17408"/>
        <dbReference type="ChEBI" id="CHEBI:18035"/>
        <dbReference type="ChEBI" id="CHEBI:28868"/>
    </reaction>
</comment>
<dbReference type="EMBL" id="ML178823">
    <property type="protein sequence ID" value="TFL02233.1"/>
    <property type="molecule type" value="Genomic_DNA"/>
</dbReference>
<dbReference type="Proteomes" id="UP000305067">
    <property type="component" value="Unassembled WGS sequence"/>
</dbReference>
<name>A0A5C3QK13_9AGAR</name>
<keyword evidence="5" id="KW-0732">Signal</keyword>
<comment type="catalytic activity">
    <reaction evidence="4">
        <text>a monoacylglycerol + H2O = glycerol + a fatty acid + H(+)</text>
        <dbReference type="Rhea" id="RHEA:15245"/>
        <dbReference type="ChEBI" id="CHEBI:15377"/>
        <dbReference type="ChEBI" id="CHEBI:15378"/>
        <dbReference type="ChEBI" id="CHEBI:17408"/>
        <dbReference type="ChEBI" id="CHEBI:17754"/>
        <dbReference type="ChEBI" id="CHEBI:28868"/>
    </reaction>
</comment>
<evidence type="ECO:0000313" key="8">
    <source>
        <dbReference type="Proteomes" id="UP000305067"/>
    </source>
</evidence>
<dbReference type="InterPro" id="IPR002921">
    <property type="entry name" value="Fungal_lipase-type"/>
</dbReference>
<dbReference type="CDD" id="cd00519">
    <property type="entry name" value="Lipase_3"/>
    <property type="match status" value="1"/>
</dbReference>
<feature type="chain" id="PRO_5022929278" evidence="5">
    <location>
        <begin position="25"/>
        <end position="348"/>
    </location>
</feature>
<dbReference type="PANTHER" id="PTHR45856">
    <property type="entry name" value="ALPHA/BETA-HYDROLASES SUPERFAMILY PROTEIN"/>
    <property type="match status" value="1"/>
</dbReference>
<dbReference type="Gene3D" id="3.40.50.1820">
    <property type="entry name" value="alpha/beta hydrolase"/>
    <property type="match status" value="1"/>
</dbReference>